<keyword evidence="1" id="KW-1133">Transmembrane helix</keyword>
<dbReference type="PANTHER" id="PTHR34989">
    <property type="entry name" value="PROTEIN HDED"/>
    <property type="match status" value="1"/>
</dbReference>
<evidence type="ECO:0000313" key="2">
    <source>
        <dbReference type="EMBL" id="OEH84003.1"/>
    </source>
</evidence>
<dbReference type="STRING" id="762845.BCR26_00595"/>
<feature type="transmembrane region" description="Helical" evidence="1">
    <location>
        <begin position="12"/>
        <end position="29"/>
    </location>
</feature>
<reference evidence="2 3" key="1">
    <citation type="submission" date="2016-09" db="EMBL/GenBank/DDBJ databases">
        <authorList>
            <person name="Capua I."/>
            <person name="De Benedictis P."/>
            <person name="Joannis T."/>
            <person name="Lombin L.H."/>
            <person name="Cattoli G."/>
        </authorList>
    </citation>
    <scope>NUCLEOTIDE SEQUENCE [LARGE SCALE GENOMIC DNA]</scope>
    <source>
        <strain evidence="2 3">LMG 25899</strain>
    </source>
</reference>
<keyword evidence="3" id="KW-1185">Reference proteome</keyword>
<keyword evidence="1" id="KW-0812">Transmembrane</keyword>
<dbReference type="EMBL" id="MIEK01000001">
    <property type="protein sequence ID" value="OEH84003.1"/>
    <property type="molecule type" value="Genomic_DNA"/>
</dbReference>
<organism evidence="2 3">
    <name type="scientific">Enterococcus rivorum</name>
    <dbReference type="NCBI Taxonomy" id="762845"/>
    <lineage>
        <taxon>Bacteria</taxon>
        <taxon>Bacillati</taxon>
        <taxon>Bacillota</taxon>
        <taxon>Bacilli</taxon>
        <taxon>Lactobacillales</taxon>
        <taxon>Enterococcaceae</taxon>
        <taxon>Enterococcus</taxon>
    </lineage>
</organism>
<dbReference type="InterPro" id="IPR052712">
    <property type="entry name" value="Acid_resist_chaperone_HdeD"/>
</dbReference>
<accession>A0A1E5L1S2</accession>
<comment type="caution">
    <text evidence="2">The sequence shown here is derived from an EMBL/GenBank/DDBJ whole genome shotgun (WGS) entry which is preliminary data.</text>
</comment>
<dbReference type="PANTHER" id="PTHR34989:SF1">
    <property type="entry name" value="PROTEIN HDED"/>
    <property type="match status" value="1"/>
</dbReference>
<keyword evidence="1" id="KW-0472">Membrane</keyword>
<dbReference type="GO" id="GO:0005886">
    <property type="term" value="C:plasma membrane"/>
    <property type="evidence" value="ECO:0007669"/>
    <property type="project" value="TreeGrafter"/>
</dbReference>
<dbReference type="Proteomes" id="UP000095256">
    <property type="component" value="Unassembled WGS sequence"/>
</dbReference>
<dbReference type="AlphaFoldDB" id="A0A1E5L1S2"/>
<sequence>MDFTNRNIPKWVEILLGVVFIIFGILAFNRPGQTLGFLILWFGFLAIFRGVAMCINTLMYGREAGSGSVLINLLMAVLDFLIGWLLVTNLYGSFVFVGIVFAVWFIIDSVTNIVNIQRHKGKNIFWKILLFIFDLICLAIGVMLLFNPVVGAMTLPILIGIYAIVFGIMSIMLAFRHTA</sequence>
<evidence type="ECO:0000256" key="1">
    <source>
        <dbReference type="SAM" id="Phobius"/>
    </source>
</evidence>
<dbReference type="OrthoDB" id="2456403at2"/>
<feature type="transmembrane region" description="Helical" evidence="1">
    <location>
        <begin position="93"/>
        <end position="116"/>
    </location>
</feature>
<gene>
    <name evidence="2" type="ORF">BCR26_00595</name>
</gene>
<dbReference type="Pfam" id="PF03729">
    <property type="entry name" value="DUF308"/>
    <property type="match status" value="2"/>
</dbReference>
<protein>
    <recommendedName>
        <fullName evidence="4">Acid-resistance membrane protein</fullName>
    </recommendedName>
</protein>
<dbReference type="RefSeq" id="WP_069697014.1">
    <property type="nucleotide sequence ID" value="NZ_JAGGMA010000003.1"/>
</dbReference>
<evidence type="ECO:0000313" key="3">
    <source>
        <dbReference type="Proteomes" id="UP000095256"/>
    </source>
</evidence>
<feature type="transmembrane region" description="Helical" evidence="1">
    <location>
        <begin position="128"/>
        <end position="146"/>
    </location>
</feature>
<evidence type="ECO:0008006" key="4">
    <source>
        <dbReference type="Google" id="ProtNLM"/>
    </source>
</evidence>
<feature type="transmembrane region" description="Helical" evidence="1">
    <location>
        <begin position="152"/>
        <end position="175"/>
    </location>
</feature>
<feature type="transmembrane region" description="Helical" evidence="1">
    <location>
        <begin position="35"/>
        <end position="55"/>
    </location>
</feature>
<name>A0A1E5L1S2_9ENTE</name>
<dbReference type="InterPro" id="IPR005325">
    <property type="entry name" value="DUF308_memb"/>
</dbReference>
<proteinExistence type="predicted"/>
<feature type="transmembrane region" description="Helical" evidence="1">
    <location>
        <begin position="67"/>
        <end position="87"/>
    </location>
</feature>